<dbReference type="NCBIfam" id="TIGR00796">
    <property type="entry name" value="livcs"/>
    <property type="match status" value="1"/>
</dbReference>
<dbReference type="Proteomes" id="UP000809829">
    <property type="component" value="Unassembled WGS sequence"/>
</dbReference>
<evidence type="ECO:0000256" key="5">
    <source>
        <dbReference type="ARBA" id="ARBA00022692"/>
    </source>
</evidence>
<dbReference type="Pfam" id="PF05525">
    <property type="entry name" value="Branch_AA_trans"/>
    <property type="match status" value="1"/>
</dbReference>
<name>A0ABS2QSD9_9BACI</name>
<evidence type="ECO:0000313" key="11">
    <source>
        <dbReference type="Proteomes" id="UP000809829"/>
    </source>
</evidence>
<feature type="transmembrane region" description="Helical" evidence="9">
    <location>
        <begin position="409"/>
        <end position="430"/>
    </location>
</feature>
<feature type="transmembrane region" description="Helical" evidence="9">
    <location>
        <begin position="338"/>
        <end position="356"/>
    </location>
</feature>
<comment type="caution">
    <text evidence="10">The sequence shown here is derived from an EMBL/GenBank/DDBJ whole genome shotgun (WGS) entry which is preliminary data.</text>
</comment>
<accession>A0ABS2QSD9</accession>
<evidence type="ECO:0000256" key="4">
    <source>
        <dbReference type="ARBA" id="ARBA00022475"/>
    </source>
</evidence>
<feature type="transmembrane region" description="Helical" evidence="9">
    <location>
        <begin position="117"/>
        <end position="139"/>
    </location>
</feature>
<evidence type="ECO:0000256" key="2">
    <source>
        <dbReference type="ARBA" id="ARBA00008540"/>
    </source>
</evidence>
<feature type="transmembrane region" description="Helical" evidence="9">
    <location>
        <begin position="368"/>
        <end position="389"/>
    </location>
</feature>
<feature type="transmembrane region" description="Helical" evidence="9">
    <location>
        <begin position="9"/>
        <end position="28"/>
    </location>
</feature>
<protein>
    <recommendedName>
        <fullName evidence="9">Branched-chain amino acid transport system carrier protein</fullName>
    </recommendedName>
</protein>
<evidence type="ECO:0000256" key="8">
    <source>
        <dbReference type="ARBA" id="ARBA00023136"/>
    </source>
</evidence>
<keyword evidence="3 9" id="KW-0813">Transport</keyword>
<comment type="subcellular location">
    <subcellularLocation>
        <location evidence="1 9">Cell membrane</location>
        <topology evidence="1 9">Multi-pass membrane protein</topology>
    </subcellularLocation>
</comment>
<keyword evidence="4" id="KW-1003">Cell membrane</keyword>
<feature type="transmembrane region" description="Helical" evidence="9">
    <location>
        <begin position="311"/>
        <end position="332"/>
    </location>
</feature>
<comment type="function">
    <text evidence="9">Component of the transport system for branched-chain amino acids.</text>
</comment>
<dbReference type="EMBL" id="JAFBFC010000001">
    <property type="protein sequence ID" value="MBM7702218.1"/>
    <property type="molecule type" value="Genomic_DNA"/>
</dbReference>
<keyword evidence="8 9" id="KW-0472">Membrane</keyword>
<reference evidence="10 11" key="1">
    <citation type="submission" date="2021-01" db="EMBL/GenBank/DDBJ databases">
        <title>Genomic Encyclopedia of Type Strains, Phase IV (KMG-IV): sequencing the most valuable type-strain genomes for metagenomic binning, comparative biology and taxonomic classification.</title>
        <authorList>
            <person name="Goeker M."/>
        </authorList>
    </citation>
    <scope>NUCLEOTIDE SEQUENCE [LARGE SCALE GENOMIC DNA]</scope>
    <source>
        <strain evidence="10 11">DSM 104297</strain>
    </source>
</reference>
<evidence type="ECO:0000256" key="6">
    <source>
        <dbReference type="ARBA" id="ARBA00022970"/>
    </source>
</evidence>
<keyword evidence="11" id="KW-1185">Reference proteome</keyword>
<evidence type="ECO:0000256" key="9">
    <source>
        <dbReference type="RuleBase" id="RU362122"/>
    </source>
</evidence>
<feature type="transmembrane region" description="Helical" evidence="9">
    <location>
        <begin position="234"/>
        <end position="252"/>
    </location>
</feature>
<feature type="transmembrane region" description="Helical" evidence="9">
    <location>
        <begin position="151"/>
        <end position="169"/>
    </location>
</feature>
<organism evidence="10 11">
    <name type="scientific">Priestia iocasae</name>
    <dbReference type="NCBI Taxonomy" id="2291674"/>
    <lineage>
        <taxon>Bacteria</taxon>
        <taxon>Bacillati</taxon>
        <taxon>Bacillota</taxon>
        <taxon>Bacilli</taxon>
        <taxon>Bacillales</taxon>
        <taxon>Bacillaceae</taxon>
        <taxon>Priestia</taxon>
    </lineage>
</organism>
<evidence type="ECO:0000313" key="10">
    <source>
        <dbReference type="EMBL" id="MBM7702218.1"/>
    </source>
</evidence>
<keyword evidence="7 9" id="KW-1133">Transmembrane helix</keyword>
<gene>
    <name evidence="10" type="ORF">JOC83_001044</name>
</gene>
<dbReference type="PANTHER" id="PTHR30588:SF0">
    <property type="entry name" value="BRANCHED-CHAIN AMINO ACID PERMEASE BRNQ"/>
    <property type="match status" value="1"/>
</dbReference>
<keyword evidence="6 9" id="KW-0029">Amino-acid transport</keyword>
<dbReference type="InterPro" id="IPR004685">
    <property type="entry name" value="Brnchd-chn_aa_trnsp_Livcs"/>
</dbReference>
<keyword evidence="5 9" id="KW-0812">Transmembrane</keyword>
<proteinExistence type="inferred from homology"/>
<evidence type="ECO:0000256" key="3">
    <source>
        <dbReference type="ARBA" id="ARBA00022448"/>
    </source>
</evidence>
<evidence type="ECO:0000256" key="1">
    <source>
        <dbReference type="ARBA" id="ARBA00004651"/>
    </source>
</evidence>
<evidence type="ECO:0000256" key="7">
    <source>
        <dbReference type="ARBA" id="ARBA00022989"/>
    </source>
</evidence>
<feature type="transmembrane region" description="Helical" evidence="9">
    <location>
        <begin position="75"/>
        <end position="97"/>
    </location>
</feature>
<dbReference type="PANTHER" id="PTHR30588">
    <property type="entry name" value="BRANCHED-CHAIN AMINO ACID TRANSPORT SYSTEM 2 CARRIER PROTEIN"/>
    <property type="match status" value="1"/>
</dbReference>
<sequence>MKTLSKKDTLFTSLMLFSLFFGAGNLIFPPFLGQSAGTAFWPAMIGFILSAVGLPILGVIAVAKSEGLHVLASRVHPMFAMVFTVIIYLAIGPLLGIPRASSLAFEMGVQPFLPNGMKGAGALFLYTFVYFCVAYWLALKPGKLVDRFGKLLTPLLLTLIVLIVVRALFHPFGEPTPPVNSYAKNPFTTGFLEGYFTMDTIAALNFGIVISLTFKQMGMTDKKQVVSSSVRAGVVAVLVLTFIYVMLAYLGSLHGGSTENGAQTLTEIVFTLFGPVGAVLLGLVFTLACLTTSVGLVTSCSQYFAKIVPALSYRMWVTVFAGFSLLVANLGLTKILQVSVPALTAIYPVAILLIVLSFVDHWFGGHRAVYGFATLFVSVVSTTDALMQAGLDVGGIGKFVKSLPFYEVGFSWLVPTGVGLLLGLVFKMVIPHKLTDKQMEGTPAK</sequence>
<feature type="transmembrane region" description="Helical" evidence="9">
    <location>
        <begin position="272"/>
        <end position="299"/>
    </location>
</feature>
<feature type="transmembrane region" description="Helical" evidence="9">
    <location>
        <begin position="40"/>
        <end position="63"/>
    </location>
</feature>
<comment type="similarity">
    <text evidence="2 9">Belongs to the branched chain amino acid transporter family.</text>
</comment>
<feature type="transmembrane region" description="Helical" evidence="9">
    <location>
        <begin position="195"/>
        <end position="214"/>
    </location>
</feature>
<dbReference type="RefSeq" id="WP_205184674.1">
    <property type="nucleotide sequence ID" value="NZ_JAFBFC010000001.1"/>
</dbReference>